<proteinExistence type="predicted"/>
<dbReference type="Proteomes" id="UP000198406">
    <property type="component" value="Unassembled WGS sequence"/>
</dbReference>
<dbReference type="InterPro" id="IPR012890">
    <property type="entry name" value="GCFC2-like"/>
</dbReference>
<evidence type="ECO:0008006" key="7">
    <source>
        <dbReference type="Google" id="ProtNLM"/>
    </source>
</evidence>
<feature type="region of interest" description="Disordered" evidence="4">
    <location>
        <begin position="1"/>
        <end position="25"/>
    </location>
</feature>
<evidence type="ECO:0000256" key="3">
    <source>
        <dbReference type="SAM" id="Coils"/>
    </source>
</evidence>
<gene>
    <name evidence="5" type="ORF">FisN_10Hh300</name>
</gene>
<feature type="coiled-coil region" evidence="3">
    <location>
        <begin position="185"/>
        <end position="237"/>
    </location>
</feature>
<reference evidence="5 6" key="1">
    <citation type="journal article" date="2015" name="Plant Cell">
        <title>Oil accumulation by the oleaginous diatom Fistulifera solaris as revealed by the genome and transcriptome.</title>
        <authorList>
            <person name="Tanaka T."/>
            <person name="Maeda Y."/>
            <person name="Veluchamy A."/>
            <person name="Tanaka M."/>
            <person name="Abida H."/>
            <person name="Marechal E."/>
            <person name="Bowler C."/>
            <person name="Muto M."/>
            <person name="Sunaga Y."/>
            <person name="Tanaka M."/>
            <person name="Yoshino T."/>
            <person name="Taniguchi T."/>
            <person name="Fukuda Y."/>
            <person name="Nemoto M."/>
            <person name="Matsumoto M."/>
            <person name="Wong P.S."/>
            <person name="Aburatani S."/>
            <person name="Fujibuchi W."/>
        </authorList>
    </citation>
    <scope>NUCLEOTIDE SEQUENCE [LARGE SCALE GENOMIC DNA]</scope>
    <source>
        <strain evidence="5 6">JPCC DA0580</strain>
    </source>
</reference>
<keyword evidence="3" id="KW-0175">Coiled coil</keyword>
<feature type="region of interest" description="Disordered" evidence="4">
    <location>
        <begin position="48"/>
        <end position="67"/>
    </location>
</feature>
<name>A0A1Z5JXC3_FISSO</name>
<dbReference type="AlphaFoldDB" id="A0A1Z5JXC3"/>
<feature type="region of interest" description="Disordered" evidence="4">
    <location>
        <begin position="81"/>
        <end position="121"/>
    </location>
</feature>
<evidence type="ECO:0000313" key="5">
    <source>
        <dbReference type="EMBL" id="GAX18502.1"/>
    </source>
</evidence>
<comment type="subcellular location">
    <subcellularLocation>
        <location evidence="1">Nucleus</location>
    </subcellularLocation>
</comment>
<dbReference type="InParanoid" id="A0A1Z5JXC3"/>
<organism evidence="5 6">
    <name type="scientific">Fistulifera solaris</name>
    <name type="common">Oleaginous diatom</name>
    <dbReference type="NCBI Taxonomy" id="1519565"/>
    <lineage>
        <taxon>Eukaryota</taxon>
        <taxon>Sar</taxon>
        <taxon>Stramenopiles</taxon>
        <taxon>Ochrophyta</taxon>
        <taxon>Bacillariophyta</taxon>
        <taxon>Bacillariophyceae</taxon>
        <taxon>Bacillariophycidae</taxon>
        <taxon>Naviculales</taxon>
        <taxon>Naviculaceae</taxon>
        <taxon>Fistulifera</taxon>
    </lineage>
</organism>
<dbReference type="PANTHER" id="PTHR12214:SF0">
    <property type="entry name" value="LD29489P"/>
    <property type="match status" value="1"/>
</dbReference>
<feature type="compositionally biased region" description="Acidic residues" evidence="4">
    <location>
        <begin position="101"/>
        <end position="110"/>
    </location>
</feature>
<dbReference type="GO" id="GO:0005634">
    <property type="term" value="C:nucleus"/>
    <property type="evidence" value="ECO:0007669"/>
    <property type="project" value="UniProtKB-SubCell"/>
</dbReference>
<evidence type="ECO:0000256" key="2">
    <source>
        <dbReference type="ARBA" id="ARBA00023242"/>
    </source>
</evidence>
<dbReference type="EMBL" id="BDSP01000131">
    <property type="protein sequence ID" value="GAX18502.1"/>
    <property type="molecule type" value="Genomic_DNA"/>
</dbReference>
<evidence type="ECO:0000256" key="4">
    <source>
        <dbReference type="SAM" id="MobiDB-lite"/>
    </source>
</evidence>
<dbReference type="PANTHER" id="PTHR12214">
    <property type="entry name" value="GC-RICH SEQUENCE DNA-BINDING FACTOR"/>
    <property type="match status" value="1"/>
</dbReference>
<accession>A0A1Z5JXC3</accession>
<protein>
    <recommendedName>
        <fullName evidence="7">GC-rich sequence DNA-binding factor</fullName>
    </recommendedName>
</protein>
<dbReference type="GO" id="GO:0003677">
    <property type="term" value="F:DNA binding"/>
    <property type="evidence" value="ECO:0007669"/>
    <property type="project" value="InterPro"/>
</dbReference>
<dbReference type="OrthoDB" id="429427at2759"/>
<dbReference type="GO" id="GO:0000398">
    <property type="term" value="P:mRNA splicing, via spliceosome"/>
    <property type="evidence" value="ECO:0007669"/>
    <property type="project" value="InterPro"/>
</dbReference>
<keyword evidence="2" id="KW-0539">Nucleus</keyword>
<evidence type="ECO:0000313" key="6">
    <source>
        <dbReference type="Proteomes" id="UP000198406"/>
    </source>
</evidence>
<evidence type="ECO:0000256" key="1">
    <source>
        <dbReference type="ARBA" id="ARBA00004123"/>
    </source>
</evidence>
<sequence length="667" mass="76103">MFRKPIKPKIQNRLSRPLDDDEEEEETVVLHKMDRKLKKRRTVVRDVRVEEDDEPAVEESLALPAQTSSLYSKDAMAQLKAEQTIYQRPEEETTAPQSTKEEEEEEEEEFISLQEPNESSNTRILTGEEAFFLENHENTNDVEVDGDFNMDSADVQDWEKEIARRAGISVPPPPPTVVSPSSVSLQHLQDNISNAISQIRAQQEDVRQTRERREQQVQLLEEDLRRSREELERSGAAFEYFQQLRQKLALWIGALRELQTKVLPIQDALYQLQADVAALERWHDLEDDMTYYLKKQGRLMKVLGRQPVDTEPLADLPHVDEFGRNVQSQQSLQREKRMKHLQIIAEQRQQIPRGDDFAALLSDNEQEELRERHSALQEALSVALESLDERFTKLQWLVDDFAVWKQDYAAEYKQCYAGLSLADLASVLVRAELCELNDPWNESEGYNEAKWTTVIRSAQSLGLLDEVAIERLLDKSVLPAVQSLLSKEGFNICSTKDVKVMSAFLRHVEPFLSPQSAVGAALKTSFVDYIRMFLARIAIPIPSSNAQEQHASKSQMDAGAENMAMQYATIGQLHRTKTILTNVLTLWAPLLQVDHLFGEFILDFIGNKFLLLLSAIKPFEQPRFSASPTEMFAEVWNALQPIGWLNDPNLLVASATVRAAAMAYGLT</sequence>
<keyword evidence="6" id="KW-1185">Reference proteome</keyword>
<comment type="caution">
    <text evidence="5">The sequence shown here is derived from an EMBL/GenBank/DDBJ whole genome shotgun (WGS) entry which is preliminary data.</text>
</comment>